<evidence type="ECO:0000313" key="1">
    <source>
        <dbReference type="EMBL" id="AYV83218.1"/>
    </source>
</evidence>
<proteinExistence type="predicted"/>
<sequence>MDRCSQISNDPPAAITFYQKVPFIIGRTEKMTLANGIDESKITGVVTLTPDYIQFTSLAGPTFPLVRVFKWPPSLKVSKKEETPNLIKYNYRPTGTMGDMGNYTLIEITGEVVNNDGMIRLLMTIQPKF</sequence>
<gene>
    <name evidence="1" type="ORF">Hyperionvirus5_24</name>
</gene>
<name>A0A3G5A7R3_9VIRU</name>
<dbReference type="EMBL" id="MK072387">
    <property type="protein sequence ID" value="AYV83218.1"/>
    <property type="molecule type" value="Genomic_DNA"/>
</dbReference>
<reference evidence="1" key="1">
    <citation type="submission" date="2018-10" db="EMBL/GenBank/DDBJ databases">
        <title>Hidden diversity of soil giant viruses.</title>
        <authorList>
            <person name="Schulz F."/>
            <person name="Alteio L."/>
            <person name="Goudeau D."/>
            <person name="Ryan E.M."/>
            <person name="Malmstrom R.R."/>
            <person name="Blanchard J."/>
            <person name="Woyke T."/>
        </authorList>
    </citation>
    <scope>NUCLEOTIDE SEQUENCE</scope>
    <source>
        <strain evidence="1">HYV1</strain>
    </source>
</reference>
<protein>
    <submittedName>
        <fullName evidence="1">Uncharacterized protein</fullName>
    </submittedName>
</protein>
<organism evidence="1">
    <name type="scientific">Hyperionvirus sp</name>
    <dbReference type="NCBI Taxonomy" id="2487770"/>
    <lineage>
        <taxon>Viruses</taxon>
        <taxon>Varidnaviria</taxon>
        <taxon>Bamfordvirae</taxon>
        <taxon>Nucleocytoviricota</taxon>
        <taxon>Megaviricetes</taxon>
        <taxon>Imitervirales</taxon>
        <taxon>Mimiviridae</taxon>
        <taxon>Klosneuvirinae</taxon>
    </lineage>
</organism>
<accession>A0A3G5A7R3</accession>